<dbReference type="PANTHER" id="PTHR30143:SF0">
    <property type="entry name" value="2-KETO-4-PENTENOATE HYDRATASE"/>
    <property type="match status" value="1"/>
</dbReference>
<dbReference type="InterPro" id="IPR050772">
    <property type="entry name" value="Hydratase-Decarb/MhpD_sf"/>
</dbReference>
<keyword evidence="2" id="KW-1185">Reference proteome</keyword>
<dbReference type="Proteomes" id="UP000027866">
    <property type="component" value="Unassembled WGS sequence"/>
</dbReference>
<dbReference type="Gene3D" id="3.90.850.10">
    <property type="entry name" value="Fumarylacetoacetase-like, C-terminal domain"/>
    <property type="match status" value="1"/>
</dbReference>
<dbReference type="PANTHER" id="PTHR30143">
    <property type="entry name" value="ACID HYDRATASE"/>
    <property type="match status" value="1"/>
</dbReference>
<dbReference type="RefSeq" id="WP_034906322.1">
    <property type="nucleotide sequence ID" value="NZ_CP017057.1"/>
</dbReference>
<sequence>MKPADIERWSEALAPQRLIGGTVPDPPGPISLEAGYLLAAKGADTLGSPAGWKIGATSAGAMEFLKVSEPIMGRLFSQRIWHDGERADLSGDRPAEAEPEIAFLLAHPLEAGDDPLAAIGEARAAAEIVRPSHDEPFRLGAGFIVADNAAGLGALIGPPIPLGRLSEPETIAVTIEVRGGGRCTGSADAVLGNPLEALRWLAARLGRIPAGSWVLSGAMARAIPLDSPAGEGELTLDAGEFGKARLAY</sequence>
<name>A0A074MB70_9SPHN</name>
<dbReference type="GO" id="GO:0008684">
    <property type="term" value="F:2-oxopent-4-enoate hydratase activity"/>
    <property type="evidence" value="ECO:0007669"/>
    <property type="project" value="TreeGrafter"/>
</dbReference>
<protein>
    <recommendedName>
        <fullName evidence="3">Hydratase</fullName>
    </recommendedName>
</protein>
<dbReference type="PATRIC" id="fig|39960.10.peg.678"/>
<evidence type="ECO:0000313" key="1">
    <source>
        <dbReference type="EMBL" id="KEO90010.1"/>
    </source>
</evidence>
<evidence type="ECO:0008006" key="3">
    <source>
        <dbReference type="Google" id="ProtNLM"/>
    </source>
</evidence>
<comment type="caution">
    <text evidence="1">The sequence shown here is derived from an EMBL/GenBank/DDBJ whole genome shotgun (WGS) entry which is preliminary data.</text>
</comment>
<dbReference type="KEGG" id="elq:Ga0102493_111596"/>
<dbReference type="SUPFAM" id="SSF56529">
    <property type="entry name" value="FAH"/>
    <property type="match status" value="1"/>
</dbReference>
<proteinExistence type="predicted"/>
<reference evidence="1 2" key="1">
    <citation type="submission" date="2014-04" db="EMBL/GenBank/DDBJ databases">
        <title>A comprehensive comparison of genomes of Erythrobacter spp. Strains.</title>
        <authorList>
            <person name="Zheng Q."/>
        </authorList>
    </citation>
    <scope>NUCLEOTIDE SEQUENCE [LARGE SCALE GENOMIC DNA]</scope>
    <source>
        <strain evidence="1 2">DSM 8509</strain>
    </source>
</reference>
<evidence type="ECO:0000313" key="2">
    <source>
        <dbReference type="Proteomes" id="UP000027866"/>
    </source>
</evidence>
<dbReference type="InterPro" id="IPR036663">
    <property type="entry name" value="Fumarylacetoacetase_C_sf"/>
</dbReference>
<dbReference type="GO" id="GO:0005737">
    <property type="term" value="C:cytoplasm"/>
    <property type="evidence" value="ECO:0007669"/>
    <property type="project" value="TreeGrafter"/>
</dbReference>
<dbReference type="EMBL" id="JMIX01000013">
    <property type="protein sequence ID" value="KEO90010.1"/>
    <property type="molecule type" value="Genomic_DNA"/>
</dbReference>
<dbReference type="OrthoDB" id="9792137at2"/>
<gene>
    <name evidence="1" type="ORF">EH32_03205</name>
</gene>
<organism evidence="1 2">
    <name type="scientific">Erythrobacter litoralis</name>
    <dbReference type="NCBI Taxonomy" id="39960"/>
    <lineage>
        <taxon>Bacteria</taxon>
        <taxon>Pseudomonadati</taxon>
        <taxon>Pseudomonadota</taxon>
        <taxon>Alphaproteobacteria</taxon>
        <taxon>Sphingomonadales</taxon>
        <taxon>Erythrobacteraceae</taxon>
        <taxon>Erythrobacter/Porphyrobacter group</taxon>
        <taxon>Erythrobacter</taxon>
    </lineage>
</organism>
<accession>A0A074MB70</accession>
<dbReference type="AlphaFoldDB" id="A0A074MB70"/>